<feature type="compositionally biased region" description="Low complexity" evidence="1">
    <location>
        <begin position="13"/>
        <end position="22"/>
    </location>
</feature>
<dbReference type="Proteomes" id="UP000438429">
    <property type="component" value="Unassembled WGS sequence"/>
</dbReference>
<gene>
    <name evidence="2" type="ORF">F2P81_009100</name>
</gene>
<dbReference type="AlphaFoldDB" id="A0A6A4STQ8"/>
<name>A0A6A4STQ8_SCOMX</name>
<evidence type="ECO:0000256" key="1">
    <source>
        <dbReference type="SAM" id="MobiDB-lite"/>
    </source>
</evidence>
<accession>A0A6A4STQ8</accession>
<reference evidence="2 3" key="1">
    <citation type="submission" date="2019-06" db="EMBL/GenBank/DDBJ databases">
        <title>Draft genomes of female and male turbot (Scophthalmus maximus).</title>
        <authorList>
            <person name="Xu H."/>
            <person name="Xu X.-W."/>
            <person name="Shao C."/>
            <person name="Chen S."/>
        </authorList>
    </citation>
    <scope>NUCLEOTIDE SEQUENCE [LARGE SCALE GENOMIC DNA]</scope>
    <source>
        <strain evidence="2">Ysfricsl-2016a</strain>
        <tissue evidence="2">Blood</tissue>
    </source>
</reference>
<feature type="region of interest" description="Disordered" evidence="1">
    <location>
        <begin position="1"/>
        <end position="127"/>
    </location>
</feature>
<sequence>MSPPRCSPGGGQRASVSRAASSRGGGGVPGRAGGPDGGSLPAEALPSEQRATRRPAAQQPSVRQATQRAHHGSRSADAPVTGRWTNNMCRLLEIKIKKQPSSSSGSGEPAGELVHTASRRSREKSRSALLQQLMVTAVRHDAARTAAPARMKGFTK</sequence>
<evidence type="ECO:0000313" key="3">
    <source>
        <dbReference type="Proteomes" id="UP000438429"/>
    </source>
</evidence>
<feature type="compositionally biased region" description="Polar residues" evidence="1">
    <location>
        <begin position="58"/>
        <end position="67"/>
    </location>
</feature>
<evidence type="ECO:0000313" key="2">
    <source>
        <dbReference type="EMBL" id="KAF0038616.1"/>
    </source>
</evidence>
<protein>
    <submittedName>
        <fullName evidence="2">Uncharacterized protein</fullName>
    </submittedName>
</protein>
<feature type="compositionally biased region" description="Gly residues" evidence="1">
    <location>
        <begin position="23"/>
        <end position="37"/>
    </location>
</feature>
<comment type="caution">
    <text evidence="2">The sequence shown here is derived from an EMBL/GenBank/DDBJ whole genome shotgun (WGS) entry which is preliminary data.</text>
</comment>
<proteinExistence type="predicted"/>
<organism evidence="2 3">
    <name type="scientific">Scophthalmus maximus</name>
    <name type="common">Turbot</name>
    <name type="synonym">Psetta maxima</name>
    <dbReference type="NCBI Taxonomy" id="52904"/>
    <lineage>
        <taxon>Eukaryota</taxon>
        <taxon>Metazoa</taxon>
        <taxon>Chordata</taxon>
        <taxon>Craniata</taxon>
        <taxon>Vertebrata</taxon>
        <taxon>Euteleostomi</taxon>
        <taxon>Actinopterygii</taxon>
        <taxon>Neopterygii</taxon>
        <taxon>Teleostei</taxon>
        <taxon>Neoteleostei</taxon>
        <taxon>Acanthomorphata</taxon>
        <taxon>Carangaria</taxon>
        <taxon>Pleuronectiformes</taxon>
        <taxon>Pleuronectoidei</taxon>
        <taxon>Scophthalmidae</taxon>
        <taxon>Scophthalmus</taxon>
    </lineage>
</organism>
<dbReference type="EMBL" id="VEVO01000008">
    <property type="protein sequence ID" value="KAF0038616.1"/>
    <property type="molecule type" value="Genomic_DNA"/>
</dbReference>